<dbReference type="PANTHER" id="PTHR48045:SF20">
    <property type="entry name" value="UDP-RHAMNOSE:RHAMNOSYLTRANSFERASE 1"/>
    <property type="match status" value="1"/>
</dbReference>
<keyword evidence="4" id="KW-0808">Transferase</keyword>
<dbReference type="Pfam" id="PF00201">
    <property type="entry name" value="UDPGT"/>
    <property type="match status" value="1"/>
</dbReference>
<dbReference type="GO" id="GO:0016114">
    <property type="term" value="P:terpenoid biosynthetic process"/>
    <property type="evidence" value="ECO:0007669"/>
    <property type="project" value="UniProtKB-UniPathway"/>
</dbReference>
<evidence type="ECO:0000313" key="7">
    <source>
        <dbReference type="Proteomes" id="UP000077755"/>
    </source>
</evidence>
<protein>
    <submittedName>
        <fullName evidence="6">Uncharacterized protein</fullName>
    </submittedName>
</protein>
<dbReference type="PANTHER" id="PTHR48045">
    <property type="entry name" value="UDP-GLYCOSYLTRANSFERASE 72B1"/>
    <property type="match status" value="1"/>
</dbReference>
<organism evidence="6 7">
    <name type="scientific">Daucus carota subsp. sativus</name>
    <name type="common">Carrot</name>
    <dbReference type="NCBI Taxonomy" id="79200"/>
    <lineage>
        <taxon>Eukaryota</taxon>
        <taxon>Viridiplantae</taxon>
        <taxon>Streptophyta</taxon>
        <taxon>Embryophyta</taxon>
        <taxon>Tracheophyta</taxon>
        <taxon>Spermatophyta</taxon>
        <taxon>Magnoliopsida</taxon>
        <taxon>eudicotyledons</taxon>
        <taxon>Gunneridae</taxon>
        <taxon>Pentapetalae</taxon>
        <taxon>asterids</taxon>
        <taxon>campanulids</taxon>
        <taxon>Apiales</taxon>
        <taxon>Apiaceae</taxon>
        <taxon>Apioideae</taxon>
        <taxon>Scandiceae</taxon>
        <taxon>Daucinae</taxon>
        <taxon>Daucus</taxon>
        <taxon>Daucus sect. Daucus</taxon>
    </lineage>
</organism>
<dbReference type="AlphaFoldDB" id="A0A165XS50"/>
<reference evidence="6" key="1">
    <citation type="journal article" date="2016" name="Nat. Genet.">
        <title>A high-quality carrot genome assembly provides new insights into carotenoid accumulation and asterid genome evolution.</title>
        <authorList>
            <person name="Iorizzo M."/>
            <person name="Ellison S."/>
            <person name="Senalik D."/>
            <person name="Zeng P."/>
            <person name="Satapoomin P."/>
            <person name="Huang J."/>
            <person name="Bowman M."/>
            <person name="Iovene M."/>
            <person name="Sanseverino W."/>
            <person name="Cavagnaro P."/>
            <person name="Yildiz M."/>
            <person name="Macko-Podgorni A."/>
            <person name="Moranska E."/>
            <person name="Grzebelus E."/>
            <person name="Grzebelus D."/>
            <person name="Ashrafi H."/>
            <person name="Zheng Z."/>
            <person name="Cheng S."/>
            <person name="Spooner D."/>
            <person name="Van Deynze A."/>
            <person name="Simon P."/>
        </authorList>
    </citation>
    <scope>NUCLEOTIDE SEQUENCE</scope>
    <source>
        <tissue evidence="6">Leaf</tissue>
    </source>
</reference>
<dbReference type="GO" id="GO:0008194">
    <property type="term" value="F:UDP-glycosyltransferase activity"/>
    <property type="evidence" value="ECO:0007669"/>
    <property type="project" value="InterPro"/>
</dbReference>
<comment type="similarity">
    <text evidence="2">Belongs to the UDP-glycosyltransferase family.</text>
</comment>
<dbReference type="Proteomes" id="UP000077755">
    <property type="component" value="Chromosome 4"/>
</dbReference>
<proteinExistence type="inferred from homology"/>
<name>A0A165XS50_DAUCS</name>
<dbReference type="InterPro" id="IPR002213">
    <property type="entry name" value="UDP_glucos_trans"/>
</dbReference>
<evidence type="ECO:0000256" key="2">
    <source>
        <dbReference type="ARBA" id="ARBA00009995"/>
    </source>
</evidence>
<dbReference type="KEGG" id="dcr:108215929"/>
<dbReference type="Gramene" id="KZM98459">
    <property type="protein sequence ID" value="KZM98459"/>
    <property type="gene ID" value="DCAR_014179"/>
</dbReference>
<accession>A0A165XS50</accession>
<keyword evidence="7" id="KW-1185">Reference proteome</keyword>
<sequence length="466" mass="52648">MASGEKLHIVMFPWLAFGHLLPYLKLAKLIAEKGHKISFISTPRNIHRLPKLPHDIAPLINLVKIPLPCTPNLPENAEATCDVPFNKVKHLKIAYDQLQDPVTCFLESNSVDWILCDFASYWLGPVASRLGVPCAFYSIFPASILGFFGPPSQMITGDDYRVIPEDFTVKPKWVPFQTSVAMSLYQILVLEPNFEADETENVSDLFRIGNTIQNCDIVVIRSSTEFEPEWLKLVEEIYKKPVIPAGLLPAIDDDHEDEYWDEIKDWLNKQARGSVIYVAFGAETKLNQVQVTELALGLELSGLPFLWALRKQRGLTDPERIELPEGFEERTRGRGMVYPTWVPQVKILSHDSVGGLLFHSGWSSVVEAVQFGKALVLLPFLGDQGLIAKQVEEKKLGLLIPRNETDGRFTRDSVAETIKLVLVDAEGKIYRDKVKEMKGIIGDMDRQNYYVENLIGYLQNHKSMGK</sequence>
<evidence type="ECO:0000313" key="6">
    <source>
        <dbReference type="EMBL" id="WOG97422.1"/>
    </source>
</evidence>
<evidence type="ECO:0000256" key="5">
    <source>
        <dbReference type="ARBA" id="ARBA00023229"/>
    </source>
</evidence>
<dbReference type="SUPFAM" id="SSF53756">
    <property type="entry name" value="UDP-Glycosyltransferase/glycogen phosphorylase"/>
    <property type="match status" value="1"/>
</dbReference>
<dbReference type="OMA" id="LWAYRAP"/>
<reference evidence="6" key="2">
    <citation type="submission" date="2022-03" db="EMBL/GenBank/DDBJ databases">
        <title>Draft title - Genomic analysis of global carrot germplasm unveils the trajectory of domestication and the origin of high carotenoid orange carrot.</title>
        <authorList>
            <person name="Iorizzo M."/>
            <person name="Ellison S."/>
            <person name="Senalik D."/>
            <person name="Macko-Podgorni A."/>
            <person name="Grzebelus D."/>
            <person name="Bostan H."/>
            <person name="Rolling W."/>
            <person name="Curaba J."/>
            <person name="Simon P."/>
        </authorList>
    </citation>
    <scope>NUCLEOTIDE SEQUENCE</scope>
    <source>
        <tissue evidence="6">Leaf</tissue>
    </source>
</reference>
<dbReference type="EMBL" id="CP093346">
    <property type="protein sequence ID" value="WOG97422.1"/>
    <property type="molecule type" value="Genomic_DNA"/>
</dbReference>
<dbReference type="FunFam" id="3.40.50.2000:FF:000088">
    <property type="entry name" value="Glycosyltransferase"/>
    <property type="match status" value="1"/>
</dbReference>
<dbReference type="CDD" id="cd03784">
    <property type="entry name" value="GT1_Gtf-like"/>
    <property type="match status" value="1"/>
</dbReference>
<gene>
    <name evidence="6" type="ORF">DCAR_0416762</name>
</gene>
<evidence type="ECO:0000256" key="3">
    <source>
        <dbReference type="ARBA" id="ARBA00022676"/>
    </source>
</evidence>
<keyword evidence="3" id="KW-0328">Glycosyltransferase</keyword>
<dbReference type="Gene3D" id="3.40.50.2000">
    <property type="entry name" value="Glycogen Phosphorylase B"/>
    <property type="match status" value="2"/>
</dbReference>
<keyword evidence="5" id="KW-0414">Isoprene biosynthesis</keyword>
<evidence type="ECO:0000256" key="4">
    <source>
        <dbReference type="ARBA" id="ARBA00022679"/>
    </source>
</evidence>
<dbReference type="FunFam" id="3.40.50.2000:FF:000037">
    <property type="entry name" value="Glycosyltransferase"/>
    <property type="match status" value="1"/>
</dbReference>
<dbReference type="OrthoDB" id="5835829at2759"/>
<evidence type="ECO:0000256" key="1">
    <source>
        <dbReference type="ARBA" id="ARBA00004721"/>
    </source>
</evidence>
<comment type="pathway">
    <text evidence="1">Secondary metabolite biosynthesis; terpenoid biosynthesis.</text>
</comment>